<dbReference type="InterPro" id="IPR053790">
    <property type="entry name" value="P5CR-like_CS"/>
</dbReference>
<dbReference type="Pfam" id="PF03807">
    <property type="entry name" value="F420_oxidored"/>
    <property type="match status" value="1"/>
</dbReference>
<comment type="catalytic activity">
    <reaction evidence="4">
        <text>L-proline + NAD(+) = (S)-1-pyrroline-5-carboxylate + NADH + 2 H(+)</text>
        <dbReference type="Rhea" id="RHEA:14105"/>
        <dbReference type="ChEBI" id="CHEBI:15378"/>
        <dbReference type="ChEBI" id="CHEBI:17388"/>
        <dbReference type="ChEBI" id="CHEBI:57540"/>
        <dbReference type="ChEBI" id="CHEBI:57945"/>
        <dbReference type="ChEBI" id="CHEBI:60039"/>
        <dbReference type="EC" id="1.5.1.2"/>
    </reaction>
</comment>
<evidence type="ECO:0000256" key="7">
    <source>
        <dbReference type="RuleBase" id="RU003903"/>
    </source>
</evidence>
<keyword evidence="4" id="KW-0963">Cytoplasm</keyword>
<gene>
    <name evidence="4" type="primary">proC</name>
    <name evidence="10" type="ORF">BECKTC1821D_GA0114238_10103</name>
</gene>
<reference evidence="10" key="1">
    <citation type="submission" date="2019-02" db="EMBL/GenBank/DDBJ databases">
        <authorList>
            <person name="Gruber-Vodicka R. H."/>
            <person name="Seah K. B. B."/>
        </authorList>
    </citation>
    <scope>NUCLEOTIDE SEQUENCE</scope>
    <source>
        <strain evidence="10">BECK_BZ123</strain>
    </source>
</reference>
<dbReference type="InterPro" id="IPR036291">
    <property type="entry name" value="NAD(P)-bd_dom_sf"/>
</dbReference>
<comment type="catalytic activity">
    <reaction evidence="4 7">
        <text>L-proline + NADP(+) = (S)-1-pyrroline-5-carboxylate + NADPH + 2 H(+)</text>
        <dbReference type="Rhea" id="RHEA:14109"/>
        <dbReference type="ChEBI" id="CHEBI:15378"/>
        <dbReference type="ChEBI" id="CHEBI:17388"/>
        <dbReference type="ChEBI" id="CHEBI:57783"/>
        <dbReference type="ChEBI" id="CHEBI:58349"/>
        <dbReference type="ChEBI" id="CHEBI:60039"/>
        <dbReference type="EC" id="1.5.1.2"/>
    </reaction>
</comment>
<evidence type="ECO:0000256" key="6">
    <source>
        <dbReference type="PIRSR" id="PIRSR000193-1"/>
    </source>
</evidence>
<dbReference type="GO" id="GO:0004735">
    <property type="term" value="F:pyrroline-5-carboxylate reductase activity"/>
    <property type="evidence" value="ECO:0007669"/>
    <property type="project" value="UniProtKB-UniRule"/>
</dbReference>
<dbReference type="EC" id="1.5.1.2" evidence="4 5"/>
<dbReference type="PIRSF" id="PIRSF000193">
    <property type="entry name" value="Pyrrol-5-carb_rd"/>
    <property type="match status" value="1"/>
</dbReference>
<evidence type="ECO:0000256" key="2">
    <source>
        <dbReference type="ARBA" id="ARBA00022857"/>
    </source>
</evidence>
<protein>
    <recommendedName>
        <fullName evidence="4 5">Pyrroline-5-carboxylate reductase</fullName>
        <shortName evidence="4">P5C reductase</shortName>
        <shortName evidence="4">P5CR</shortName>
        <ecNumber evidence="4 5">1.5.1.2</ecNumber>
    </recommendedName>
    <alternativeName>
        <fullName evidence="4">PCA reductase</fullName>
    </alternativeName>
</protein>
<dbReference type="HAMAP" id="MF_01925">
    <property type="entry name" value="P5C_reductase"/>
    <property type="match status" value="1"/>
</dbReference>
<feature type="binding site" evidence="6">
    <location>
        <begin position="70"/>
        <end position="73"/>
    </location>
    <ligand>
        <name>NADP(+)</name>
        <dbReference type="ChEBI" id="CHEBI:58349"/>
    </ligand>
</feature>
<sequence length="277" mass="29971">MSNRIITFIGGGNMVASLIGGIIETGHEPARLRATDPNAARRKALAKHFGIRTDENNVRVIEGADIVVFAVKPQFMRYVVMETADAIRAHRPLVVSIAAGIREPDIRRWLGFDTAIVRAMPNTPALVRSGATALYANAEVNQEQRDRAESLLRAVGITLWVDVETHMDSVTALSGSGPAYFFLVMEILEGIGRDLGLSRDQARLLTLETAFGAAKMALESSDEPCTLRARVTSSGGTTERALAVLEQGDIMGLFGRALRAAHQRSIELGDQFGEDDG</sequence>
<dbReference type="AlphaFoldDB" id="A0A450YIJ1"/>
<evidence type="ECO:0000256" key="1">
    <source>
        <dbReference type="ARBA" id="ARBA00005525"/>
    </source>
</evidence>
<evidence type="ECO:0000313" key="10">
    <source>
        <dbReference type="EMBL" id="VFK41377.1"/>
    </source>
</evidence>
<comment type="function">
    <text evidence="4">Catalyzes the reduction of 1-pyrroline-5-carboxylate (PCA) to L-proline.</text>
</comment>
<dbReference type="FunFam" id="1.10.3730.10:FF:000001">
    <property type="entry name" value="Pyrroline-5-carboxylate reductase"/>
    <property type="match status" value="1"/>
</dbReference>
<dbReference type="PANTHER" id="PTHR11645:SF0">
    <property type="entry name" value="PYRROLINE-5-CARBOXYLATE REDUCTASE 3"/>
    <property type="match status" value="1"/>
</dbReference>
<dbReference type="InterPro" id="IPR008927">
    <property type="entry name" value="6-PGluconate_DH-like_C_sf"/>
</dbReference>
<accession>A0A450YIJ1</accession>
<comment type="similarity">
    <text evidence="1 4 7">Belongs to the pyrroline-5-carboxylate reductase family.</text>
</comment>
<evidence type="ECO:0000256" key="5">
    <source>
        <dbReference type="NCBIfam" id="TIGR00112"/>
    </source>
</evidence>
<feature type="domain" description="Pyrroline-5-carboxylate reductase dimerisation" evidence="9">
    <location>
        <begin position="164"/>
        <end position="268"/>
    </location>
</feature>
<dbReference type="PANTHER" id="PTHR11645">
    <property type="entry name" value="PYRROLINE-5-CARBOXYLATE REDUCTASE"/>
    <property type="match status" value="1"/>
</dbReference>
<keyword evidence="3 4" id="KW-0560">Oxidoreductase</keyword>
<proteinExistence type="inferred from homology"/>
<dbReference type="InterPro" id="IPR028939">
    <property type="entry name" value="P5C_Rdtase_cat_N"/>
</dbReference>
<dbReference type="SUPFAM" id="SSF48179">
    <property type="entry name" value="6-phosphogluconate dehydrogenase C-terminal domain-like"/>
    <property type="match status" value="1"/>
</dbReference>
<comment type="subcellular location">
    <subcellularLocation>
        <location evidence="4">Cytoplasm</location>
    </subcellularLocation>
</comment>
<dbReference type="Pfam" id="PF14748">
    <property type="entry name" value="P5CR_dimer"/>
    <property type="match status" value="1"/>
</dbReference>
<organism evidence="10">
    <name type="scientific">Candidatus Kentrum sp. TC</name>
    <dbReference type="NCBI Taxonomy" id="2126339"/>
    <lineage>
        <taxon>Bacteria</taxon>
        <taxon>Pseudomonadati</taxon>
        <taxon>Pseudomonadota</taxon>
        <taxon>Gammaproteobacteria</taxon>
        <taxon>Candidatus Kentrum</taxon>
    </lineage>
</organism>
<keyword evidence="2 4" id="KW-0521">NADP</keyword>
<name>A0A450YIJ1_9GAMM</name>
<evidence type="ECO:0000256" key="4">
    <source>
        <dbReference type="HAMAP-Rule" id="MF_01925"/>
    </source>
</evidence>
<dbReference type="GO" id="GO:0005737">
    <property type="term" value="C:cytoplasm"/>
    <property type="evidence" value="ECO:0007669"/>
    <property type="project" value="UniProtKB-SubCell"/>
</dbReference>
<feature type="domain" description="Pyrroline-5-carboxylate reductase catalytic N-terminal" evidence="8">
    <location>
        <begin position="6"/>
        <end position="100"/>
    </location>
</feature>
<dbReference type="EMBL" id="CAADFS010000010">
    <property type="protein sequence ID" value="VFK41377.1"/>
    <property type="molecule type" value="Genomic_DNA"/>
</dbReference>
<feature type="binding site" evidence="6">
    <location>
        <position position="57"/>
    </location>
    <ligand>
        <name>NADPH</name>
        <dbReference type="ChEBI" id="CHEBI:57783"/>
    </ligand>
</feature>
<keyword evidence="4 7" id="KW-0641">Proline biosynthesis</keyword>
<dbReference type="UniPathway" id="UPA00098">
    <property type="reaction ID" value="UER00361"/>
</dbReference>
<comment type="pathway">
    <text evidence="4 7">Amino-acid biosynthesis; L-proline biosynthesis; L-proline from L-glutamate 5-semialdehyde: step 1/1.</text>
</comment>
<dbReference type="InterPro" id="IPR029036">
    <property type="entry name" value="P5CR_dimer"/>
</dbReference>
<dbReference type="Gene3D" id="1.10.3730.10">
    <property type="entry name" value="ProC C-terminal domain-like"/>
    <property type="match status" value="1"/>
</dbReference>
<dbReference type="NCBIfam" id="TIGR00112">
    <property type="entry name" value="proC"/>
    <property type="match status" value="1"/>
</dbReference>
<dbReference type="InterPro" id="IPR000304">
    <property type="entry name" value="Pyrroline-COOH_reductase"/>
</dbReference>
<keyword evidence="4 7" id="KW-0028">Amino-acid biosynthesis</keyword>
<evidence type="ECO:0000256" key="3">
    <source>
        <dbReference type="ARBA" id="ARBA00023002"/>
    </source>
</evidence>
<dbReference type="Gene3D" id="3.40.50.720">
    <property type="entry name" value="NAD(P)-binding Rossmann-like Domain"/>
    <property type="match status" value="1"/>
</dbReference>
<dbReference type="GO" id="GO:0055129">
    <property type="term" value="P:L-proline biosynthetic process"/>
    <property type="evidence" value="ECO:0007669"/>
    <property type="project" value="UniProtKB-UniRule"/>
</dbReference>
<feature type="binding site" evidence="6">
    <location>
        <begin position="9"/>
        <end position="14"/>
    </location>
    <ligand>
        <name>NADP(+)</name>
        <dbReference type="ChEBI" id="CHEBI:58349"/>
    </ligand>
</feature>
<dbReference type="SUPFAM" id="SSF51735">
    <property type="entry name" value="NAD(P)-binding Rossmann-fold domains"/>
    <property type="match status" value="1"/>
</dbReference>
<evidence type="ECO:0000259" key="9">
    <source>
        <dbReference type="Pfam" id="PF14748"/>
    </source>
</evidence>
<dbReference type="PROSITE" id="PS00521">
    <property type="entry name" value="P5CR"/>
    <property type="match status" value="1"/>
</dbReference>
<evidence type="ECO:0000259" key="8">
    <source>
        <dbReference type="Pfam" id="PF03807"/>
    </source>
</evidence>